<dbReference type="SUPFAM" id="SSF46626">
    <property type="entry name" value="Cytochrome c"/>
    <property type="match status" value="1"/>
</dbReference>
<evidence type="ECO:0000256" key="6">
    <source>
        <dbReference type="PROSITE-ProRule" id="PRU00433"/>
    </source>
</evidence>
<evidence type="ECO:0000256" key="1">
    <source>
        <dbReference type="ARBA" id="ARBA00022448"/>
    </source>
</evidence>
<comment type="caution">
    <text evidence="8">The sequence shown here is derived from an EMBL/GenBank/DDBJ whole genome shotgun (WGS) entry which is preliminary data.</text>
</comment>
<evidence type="ECO:0000313" key="9">
    <source>
        <dbReference type="Proteomes" id="UP000288012"/>
    </source>
</evidence>
<name>A0A3S0VBK0_9GAMM</name>
<accession>A0A3S0VBK0</accession>
<dbReference type="AlphaFoldDB" id="A0A3S0VBK0"/>
<dbReference type="GO" id="GO:0020037">
    <property type="term" value="F:heme binding"/>
    <property type="evidence" value="ECO:0007669"/>
    <property type="project" value="InterPro"/>
</dbReference>
<dbReference type="Gene3D" id="1.10.760.10">
    <property type="entry name" value="Cytochrome c-like domain"/>
    <property type="match status" value="1"/>
</dbReference>
<evidence type="ECO:0000313" key="8">
    <source>
        <dbReference type="EMBL" id="RUQ90430.1"/>
    </source>
</evidence>
<gene>
    <name evidence="8" type="ORF">EKM59_02155</name>
</gene>
<proteinExistence type="predicted"/>
<dbReference type="GO" id="GO:0009055">
    <property type="term" value="F:electron transfer activity"/>
    <property type="evidence" value="ECO:0007669"/>
    <property type="project" value="InterPro"/>
</dbReference>
<keyword evidence="5 6" id="KW-0408">Iron</keyword>
<dbReference type="InterPro" id="IPR002323">
    <property type="entry name" value="Cyt_CIE"/>
</dbReference>
<dbReference type="PROSITE" id="PS51007">
    <property type="entry name" value="CYTC"/>
    <property type="match status" value="1"/>
</dbReference>
<keyword evidence="2 6" id="KW-0349">Heme</keyword>
<dbReference type="Pfam" id="PF13442">
    <property type="entry name" value="Cytochrome_CBB3"/>
    <property type="match status" value="1"/>
</dbReference>
<dbReference type="EMBL" id="RZGR01000004">
    <property type="protein sequence ID" value="RUQ90430.1"/>
    <property type="molecule type" value="Genomic_DNA"/>
</dbReference>
<dbReference type="PANTHER" id="PTHR40942">
    <property type="match status" value="1"/>
</dbReference>
<protein>
    <submittedName>
        <fullName evidence="8">Cytochrome c5 family protein</fullName>
    </submittedName>
</protein>
<dbReference type="GO" id="GO:0005506">
    <property type="term" value="F:iron ion binding"/>
    <property type="evidence" value="ECO:0007669"/>
    <property type="project" value="InterPro"/>
</dbReference>
<evidence type="ECO:0000256" key="2">
    <source>
        <dbReference type="ARBA" id="ARBA00022617"/>
    </source>
</evidence>
<dbReference type="OrthoDB" id="9814708at2"/>
<evidence type="ECO:0000259" key="7">
    <source>
        <dbReference type="PROSITE" id="PS51007"/>
    </source>
</evidence>
<reference evidence="8 9" key="1">
    <citation type="submission" date="2018-12" db="EMBL/GenBank/DDBJ databases">
        <title>Legionella sp,whole genome shotgun sequence.</title>
        <authorList>
            <person name="Wu H."/>
        </authorList>
    </citation>
    <scope>NUCLEOTIDE SEQUENCE [LARGE SCALE GENOMIC DNA]</scope>
    <source>
        <strain evidence="9">km714</strain>
    </source>
</reference>
<keyword evidence="9" id="KW-1185">Reference proteome</keyword>
<keyword evidence="4" id="KW-0249">Electron transport</keyword>
<sequence length="150" mass="16424">MIFRLLLRDFIMRPILTGLILVSMNGYAADDYERQQIEQRIAPIGQVRIQGETTAPAVAQPVQPAPAETAKKEPGQEIYEKYCQTCHRDGVAGAPKFRAEAEWKSRLAKGIDGLTTSAIKGLNAMPPKGTCSECTDADIKAAVEYMVPKS</sequence>
<dbReference type="InterPro" id="IPR009056">
    <property type="entry name" value="Cyt_c-like_dom"/>
</dbReference>
<evidence type="ECO:0000256" key="3">
    <source>
        <dbReference type="ARBA" id="ARBA00022723"/>
    </source>
</evidence>
<keyword evidence="3 6" id="KW-0479">Metal-binding</keyword>
<evidence type="ECO:0000256" key="5">
    <source>
        <dbReference type="ARBA" id="ARBA00023004"/>
    </source>
</evidence>
<dbReference type="PRINTS" id="PR00607">
    <property type="entry name" value="CYTCHROMECIE"/>
</dbReference>
<dbReference type="Proteomes" id="UP000288012">
    <property type="component" value="Unassembled WGS sequence"/>
</dbReference>
<organism evidence="8 9">
    <name type="scientific">Legionella septentrionalis</name>
    <dbReference type="NCBI Taxonomy" id="2498109"/>
    <lineage>
        <taxon>Bacteria</taxon>
        <taxon>Pseudomonadati</taxon>
        <taxon>Pseudomonadota</taxon>
        <taxon>Gammaproteobacteria</taxon>
        <taxon>Legionellales</taxon>
        <taxon>Legionellaceae</taxon>
        <taxon>Legionella</taxon>
    </lineage>
</organism>
<dbReference type="PANTHER" id="PTHR40942:SF2">
    <property type="entry name" value="CYTOCHROME-RELATED"/>
    <property type="match status" value="1"/>
</dbReference>
<dbReference type="InterPro" id="IPR036909">
    <property type="entry name" value="Cyt_c-like_dom_sf"/>
</dbReference>
<evidence type="ECO:0000256" key="4">
    <source>
        <dbReference type="ARBA" id="ARBA00022982"/>
    </source>
</evidence>
<feature type="domain" description="Cytochrome c" evidence="7">
    <location>
        <begin position="70"/>
        <end position="150"/>
    </location>
</feature>
<keyword evidence="1" id="KW-0813">Transport</keyword>